<proteinExistence type="predicted"/>
<keyword evidence="1" id="KW-0963">Cytoplasm</keyword>
<reference evidence="6 7" key="1">
    <citation type="submission" date="2015-03" db="EMBL/GenBank/DDBJ databases">
        <title>Genome sequence of Kiloniella sp. P1-1, isolated from the gut microflora of Pacific white shrimp, Penaeus vannamei.</title>
        <authorList>
            <person name="Shao Z."/>
            <person name="Wang L."/>
            <person name="Li X."/>
        </authorList>
    </citation>
    <scope>NUCLEOTIDE SEQUENCE [LARGE SCALE GENOMIC DNA]</scope>
    <source>
        <strain evidence="6 7">P1-1</strain>
    </source>
</reference>
<keyword evidence="3" id="KW-1015">Disulfide bond</keyword>
<dbReference type="GO" id="GO:0042026">
    <property type="term" value="P:protein refolding"/>
    <property type="evidence" value="ECO:0007669"/>
    <property type="project" value="TreeGrafter"/>
</dbReference>
<keyword evidence="7" id="KW-1185">Reference proteome</keyword>
<dbReference type="GO" id="GO:0044183">
    <property type="term" value="F:protein folding chaperone"/>
    <property type="evidence" value="ECO:0007669"/>
    <property type="project" value="TreeGrafter"/>
</dbReference>
<organism evidence="6 7">
    <name type="scientific">Kiloniella litopenaei</name>
    <dbReference type="NCBI Taxonomy" id="1549748"/>
    <lineage>
        <taxon>Bacteria</taxon>
        <taxon>Pseudomonadati</taxon>
        <taxon>Pseudomonadota</taxon>
        <taxon>Alphaproteobacteria</taxon>
        <taxon>Rhodospirillales</taxon>
        <taxon>Kiloniellaceae</taxon>
        <taxon>Kiloniella</taxon>
    </lineage>
</organism>
<dbReference type="AlphaFoldDB" id="A0A0M2R126"/>
<dbReference type="SUPFAM" id="SSF64397">
    <property type="entry name" value="Hsp33 domain"/>
    <property type="match status" value="1"/>
</dbReference>
<accession>A0A0M2R126</accession>
<evidence type="ECO:0000313" key="6">
    <source>
        <dbReference type="EMBL" id="KKJ75336.1"/>
    </source>
</evidence>
<evidence type="ECO:0000256" key="5">
    <source>
        <dbReference type="ARBA" id="ARBA00023284"/>
    </source>
</evidence>
<dbReference type="GO" id="GO:0005737">
    <property type="term" value="C:cytoplasm"/>
    <property type="evidence" value="ECO:0007669"/>
    <property type="project" value="InterPro"/>
</dbReference>
<dbReference type="InterPro" id="IPR000397">
    <property type="entry name" value="Heat_shock_Hsp33"/>
</dbReference>
<dbReference type="RefSeq" id="WP_046510009.1">
    <property type="nucleotide sequence ID" value="NZ_LANI01000034.1"/>
</dbReference>
<protein>
    <submittedName>
        <fullName evidence="6">Molecular chaperone Hsp33</fullName>
    </submittedName>
</protein>
<dbReference type="InterPro" id="IPR023212">
    <property type="entry name" value="Hsp33_helix_hairpin_bin_dom_sf"/>
</dbReference>
<dbReference type="Gene3D" id="3.90.1280.10">
    <property type="entry name" value="HSP33 redox switch-like"/>
    <property type="match status" value="1"/>
</dbReference>
<dbReference type="GO" id="GO:0051082">
    <property type="term" value="F:unfolded protein binding"/>
    <property type="evidence" value="ECO:0007669"/>
    <property type="project" value="InterPro"/>
</dbReference>
<keyword evidence="2" id="KW-0862">Zinc</keyword>
<dbReference type="EMBL" id="LANI01000034">
    <property type="protein sequence ID" value="KKJ75336.1"/>
    <property type="molecule type" value="Genomic_DNA"/>
</dbReference>
<keyword evidence="4" id="KW-0143">Chaperone</keyword>
<dbReference type="Pfam" id="PF01430">
    <property type="entry name" value="HSP33"/>
    <property type="match status" value="1"/>
</dbReference>
<dbReference type="InterPro" id="IPR016154">
    <property type="entry name" value="Heat_shock_Hsp33_C"/>
</dbReference>
<dbReference type="STRING" id="1549748.WH95_19120"/>
<name>A0A0M2R126_9PROT</name>
<evidence type="ECO:0000256" key="2">
    <source>
        <dbReference type="ARBA" id="ARBA00022833"/>
    </source>
</evidence>
<evidence type="ECO:0000256" key="1">
    <source>
        <dbReference type="ARBA" id="ARBA00022490"/>
    </source>
</evidence>
<gene>
    <name evidence="6" type="ORF">WH95_19120</name>
</gene>
<dbReference type="OrthoDB" id="9793753at2"/>
<dbReference type="CDD" id="cd00498">
    <property type="entry name" value="Hsp33"/>
    <property type="match status" value="1"/>
</dbReference>
<dbReference type="Gene3D" id="1.10.287.480">
    <property type="entry name" value="helix hairpin bin"/>
    <property type="match status" value="1"/>
</dbReference>
<dbReference type="InterPro" id="IPR016153">
    <property type="entry name" value="Heat_shock_Hsp33_N"/>
</dbReference>
<dbReference type="PANTHER" id="PTHR30111">
    <property type="entry name" value="33 KDA CHAPERONIN"/>
    <property type="match status" value="1"/>
</dbReference>
<sequence>MSDTVGENVETGFLRDDVIQPFLLESSGIRGRVARMGPAIDEILKRHNYPQIVNELLGEVLALTSVLSSLMKFSGCFTLQSKSDGPVKMLVSDMTSEGVIRGCAGIDEVALKELLDKTEDHSTLSLTDLTGKGYIAFTVDQGEHMERYQGIVELEGDSLSECIQGYFKQSDQINTGVLVKVAQNEGSWHAGGMILQYVPGDGGINQQADKDDDEIKEDWQRSMILMSSCTENELLDHDLSISDLLYRLFHDEQVRVYDQRPVKEGCRCSREKLANVIKTVSPEEVDSYKVDGVIDARCEFCGRSYVFDDAAIAEIQNETI</sequence>
<keyword evidence="5" id="KW-0676">Redox-active center</keyword>
<evidence type="ECO:0000313" key="7">
    <source>
        <dbReference type="Proteomes" id="UP000034491"/>
    </source>
</evidence>
<evidence type="ECO:0000256" key="3">
    <source>
        <dbReference type="ARBA" id="ARBA00023157"/>
    </source>
</evidence>
<dbReference type="SUPFAM" id="SSF118352">
    <property type="entry name" value="HSP33 redox switch-like"/>
    <property type="match status" value="1"/>
</dbReference>
<comment type="caution">
    <text evidence="6">The sequence shown here is derived from an EMBL/GenBank/DDBJ whole genome shotgun (WGS) entry which is preliminary data.</text>
</comment>
<evidence type="ECO:0000256" key="4">
    <source>
        <dbReference type="ARBA" id="ARBA00023186"/>
    </source>
</evidence>
<dbReference type="Gene3D" id="3.55.30.10">
    <property type="entry name" value="Hsp33 domain"/>
    <property type="match status" value="1"/>
</dbReference>
<dbReference type="PIRSF" id="PIRSF005261">
    <property type="entry name" value="Heat_shock_Hsp33"/>
    <property type="match status" value="1"/>
</dbReference>
<dbReference type="Proteomes" id="UP000034491">
    <property type="component" value="Unassembled WGS sequence"/>
</dbReference>
<dbReference type="PANTHER" id="PTHR30111:SF1">
    <property type="entry name" value="33 KDA CHAPERONIN"/>
    <property type="match status" value="1"/>
</dbReference>